<dbReference type="EMBL" id="CP137524">
    <property type="protein sequence ID" value="WOT34919.1"/>
    <property type="molecule type" value="Genomic_DNA"/>
</dbReference>
<evidence type="ECO:0000256" key="6">
    <source>
        <dbReference type="ARBA" id="ARBA00023118"/>
    </source>
</evidence>
<dbReference type="Proteomes" id="UP001305002">
    <property type="component" value="Chromosome"/>
</dbReference>
<keyword evidence="5 8" id="KW-1133">Transmembrane helix</keyword>
<evidence type="ECO:0000256" key="5">
    <source>
        <dbReference type="ARBA" id="ARBA00022989"/>
    </source>
</evidence>
<reference evidence="10 11" key="1">
    <citation type="journal article" date="2021" name="J. Microbiol. Biotechnol.">
        <title>An Efficient Markerless Deletion System Suitable for the Industrial Strains of Streptomyces.</title>
        <authorList>
            <person name="Dong J."/>
            <person name="Wei J."/>
            <person name="Li H."/>
            <person name="Zhao S."/>
            <person name="Guan W."/>
        </authorList>
    </citation>
    <scope>NUCLEOTIDE SEQUENCE [LARGE SCALE GENOMIC DNA]</scope>
    <source>
        <strain evidence="10 11">CICC 11043</strain>
    </source>
</reference>
<evidence type="ECO:0000313" key="10">
    <source>
        <dbReference type="EMBL" id="WOT34919.1"/>
    </source>
</evidence>
<keyword evidence="11" id="KW-1185">Reference proteome</keyword>
<accession>A0ABZ0KB31</accession>
<keyword evidence="7 8" id="KW-0472">Membrane</keyword>
<feature type="domain" description="Pycsar effector protein" evidence="9">
    <location>
        <begin position="14"/>
        <end position="161"/>
    </location>
</feature>
<gene>
    <name evidence="10" type="ORF">R5U08_12595</name>
</gene>
<evidence type="ECO:0000256" key="8">
    <source>
        <dbReference type="SAM" id="Phobius"/>
    </source>
</evidence>
<comment type="subcellular location">
    <subcellularLocation>
        <location evidence="1">Cell membrane</location>
    </subcellularLocation>
</comment>
<sequence>MTPPDDPEMRAGTQLLADLRGEIARADAKATVLVGALGISTGGLAALLTDRGWSPAQLPTPAALLWWAGAASLVIAVFALLLAVMPRYRSSCWTPGRPLTYFGDVRRAARAGRLTAALAETGHDPLRGVLLALAETSGIAARKHFWIRTGLISFGCATVLFPGSMLLA</sequence>
<feature type="transmembrane region" description="Helical" evidence="8">
    <location>
        <begin position="145"/>
        <end position="167"/>
    </location>
</feature>
<evidence type="ECO:0000256" key="1">
    <source>
        <dbReference type="ARBA" id="ARBA00004236"/>
    </source>
</evidence>
<keyword evidence="2" id="KW-1003">Cell membrane</keyword>
<protein>
    <submittedName>
        <fullName evidence="10">DUF5706 domain-containing protein</fullName>
    </submittedName>
</protein>
<feature type="transmembrane region" description="Helical" evidence="8">
    <location>
        <begin position="30"/>
        <end position="49"/>
    </location>
</feature>
<evidence type="ECO:0000256" key="7">
    <source>
        <dbReference type="ARBA" id="ARBA00023136"/>
    </source>
</evidence>
<proteinExistence type="predicted"/>
<dbReference type="Pfam" id="PF18967">
    <property type="entry name" value="PycTM"/>
    <property type="match status" value="1"/>
</dbReference>
<dbReference type="InterPro" id="IPR043760">
    <property type="entry name" value="PycTM_dom"/>
</dbReference>
<evidence type="ECO:0000256" key="4">
    <source>
        <dbReference type="ARBA" id="ARBA00022741"/>
    </source>
</evidence>
<evidence type="ECO:0000313" key="11">
    <source>
        <dbReference type="Proteomes" id="UP001305002"/>
    </source>
</evidence>
<evidence type="ECO:0000256" key="2">
    <source>
        <dbReference type="ARBA" id="ARBA00022475"/>
    </source>
</evidence>
<keyword evidence="4" id="KW-0547">Nucleotide-binding</keyword>
<name>A0ABZ0KB31_STRC4</name>
<reference evidence="10 11" key="2">
    <citation type="journal article" date="2024" name="Microb. Biotechnol.">
        <title>The involvement of multiple ABC transporters in daunorubicin efflux in Streptomyces coeruleorubidus.</title>
        <authorList>
            <person name="Dong J."/>
            <person name="Ning J."/>
            <person name="Tian Y."/>
            <person name="Li H."/>
            <person name="Chen H."/>
            <person name="Guan W."/>
        </authorList>
    </citation>
    <scope>NUCLEOTIDE SEQUENCE [LARGE SCALE GENOMIC DNA]</scope>
    <source>
        <strain evidence="10 11">CICC 11043</strain>
    </source>
</reference>
<keyword evidence="6" id="KW-0051">Antiviral defense</keyword>
<keyword evidence="3 8" id="KW-0812">Transmembrane</keyword>
<dbReference type="RefSeq" id="WP_193505522.1">
    <property type="nucleotide sequence ID" value="NZ_BMSO01000009.1"/>
</dbReference>
<organism evidence="10 11">
    <name type="scientific">Streptomyces coeruleorubidus</name>
    <dbReference type="NCBI Taxonomy" id="116188"/>
    <lineage>
        <taxon>Bacteria</taxon>
        <taxon>Bacillati</taxon>
        <taxon>Actinomycetota</taxon>
        <taxon>Actinomycetes</taxon>
        <taxon>Kitasatosporales</taxon>
        <taxon>Streptomycetaceae</taxon>
        <taxon>Streptomyces</taxon>
    </lineage>
</organism>
<evidence type="ECO:0000256" key="3">
    <source>
        <dbReference type="ARBA" id="ARBA00022692"/>
    </source>
</evidence>
<feature type="transmembrane region" description="Helical" evidence="8">
    <location>
        <begin position="64"/>
        <end position="84"/>
    </location>
</feature>
<evidence type="ECO:0000259" key="9">
    <source>
        <dbReference type="Pfam" id="PF18967"/>
    </source>
</evidence>